<name>A0A811KZL5_9BILA</name>
<keyword evidence="3" id="KW-1185">Reference proteome</keyword>
<dbReference type="Proteomes" id="UP000614601">
    <property type="component" value="Unassembled WGS sequence"/>
</dbReference>
<keyword evidence="1" id="KW-0812">Transmembrane</keyword>
<comment type="caution">
    <text evidence="2">The sequence shown here is derived from an EMBL/GenBank/DDBJ whole genome shotgun (WGS) entry which is preliminary data.</text>
</comment>
<dbReference type="Proteomes" id="UP000783686">
    <property type="component" value="Unassembled WGS sequence"/>
</dbReference>
<reference evidence="2" key="1">
    <citation type="submission" date="2020-09" db="EMBL/GenBank/DDBJ databases">
        <authorList>
            <person name="Kikuchi T."/>
        </authorList>
    </citation>
    <scope>NUCLEOTIDE SEQUENCE</scope>
    <source>
        <strain evidence="2">SH1</strain>
    </source>
</reference>
<keyword evidence="1" id="KW-1133">Transmembrane helix</keyword>
<dbReference type="AlphaFoldDB" id="A0A811KZL5"/>
<organism evidence="2 3">
    <name type="scientific">Bursaphelenchus okinawaensis</name>
    <dbReference type="NCBI Taxonomy" id="465554"/>
    <lineage>
        <taxon>Eukaryota</taxon>
        <taxon>Metazoa</taxon>
        <taxon>Ecdysozoa</taxon>
        <taxon>Nematoda</taxon>
        <taxon>Chromadorea</taxon>
        <taxon>Rhabditida</taxon>
        <taxon>Tylenchina</taxon>
        <taxon>Tylenchomorpha</taxon>
        <taxon>Aphelenchoidea</taxon>
        <taxon>Aphelenchoididae</taxon>
        <taxon>Bursaphelenchus</taxon>
    </lineage>
</organism>
<evidence type="ECO:0008006" key="4">
    <source>
        <dbReference type="Google" id="ProtNLM"/>
    </source>
</evidence>
<proteinExistence type="predicted"/>
<evidence type="ECO:0000256" key="1">
    <source>
        <dbReference type="SAM" id="Phobius"/>
    </source>
</evidence>
<sequence length="69" mass="7715">MVIYVGVFRTVKEMKTYTAYIVNFTICDLCLSLTMGVLVRPEPIFPLDGAKVTGFLQYFGSYAGYISVC</sequence>
<accession>A0A811KZL5</accession>
<keyword evidence="1" id="KW-0472">Membrane</keyword>
<evidence type="ECO:0000313" key="2">
    <source>
        <dbReference type="EMBL" id="CAD5220894.1"/>
    </source>
</evidence>
<feature type="transmembrane region" description="Helical" evidence="1">
    <location>
        <begin position="20"/>
        <end position="39"/>
    </location>
</feature>
<gene>
    <name evidence="2" type="ORF">BOKJ2_LOCUS9172</name>
</gene>
<dbReference type="EMBL" id="CAJFDH010000004">
    <property type="protein sequence ID" value="CAD5220894.1"/>
    <property type="molecule type" value="Genomic_DNA"/>
</dbReference>
<dbReference type="EMBL" id="CAJFCW020000004">
    <property type="protein sequence ID" value="CAG9114264.1"/>
    <property type="molecule type" value="Genomic_DNA"/>
</dbReference>
<protein>
    <recommendedName>
        <fullName evidence="4">G_PROTEIN_RECEP_F1_2 domain-containing protein</fullName>
    </recommendedName>
</protein>
<evidence type="ECO:0000313" key="3">
    <source>
        <dbReference type="Proteomes" id="UP000614601"/>
    </source>
</evidence>